<evidence type="ECO:0000313" key="5">
    <source>
        <dbReference type="Proteomes" id="UP000029736"/>
    </source>
</evidence>
<feature type="domain" description="Pseudouridine synthase RsuA/RluA-like" evidence="3">
    <location>
        <begin position="89"/>
        <end position="230"/>
    </location>
</feature>
<dbReference type="EMBL" id="JPOS01000018">
    <property type="protein sequence ID" value="KGE88493.1"/>
    <property type="molecule type" value="Genomic_DNA"/>
</dbReference>
<dbReference type="OrthoDB" id="9807829at2"/>
<evidence type="ECO:0000259" key="3">
    <source>
        <dbReference type="Pfam" id="PF00849"/>
    </source>
</evidence>
<dbReference type="InterPro" id="IPR020103">
    <property type="entry name" value="PsdUridine_synth_cat_dom_sf"/>
</dbReference>
<evidence type="ECO:0000256" key="1">
    <source>
        <dbReference type="ARBA" id="ARBA00010876"/>
    </source>
</evidence>
<protein>
    <recommendedName>
        <fullName evidence="3">Pseudouridine synthase RsuA/RluA-like domain-containing protein</fullName>
    </recommendedName>
</protein>
<dbReference type="GO" id="GO:0003723">
    <property type="term" value="F:RNA binding"/>
    <property type="evidence" value="ECO:0007669"/>
    <property type="project" value="UniProtKB-KW"/>
</dbReference>
<dbReference type="STRING" id="1524460.IX84_07325"/>
<dbReference type="GO" id="GO:0140098">
    <property type="term" value="F:catalytic activity, acting on RNA"/>
    <property type="evidence" value="ECO:0007669"/>
    <property type="project" value="UniProtKB-ARBA"/>
</dbReference>
<dbReference type="PANTHER" id="PTHR21600:SF87">
    <property type="entry name" value="RNA PSEUDOURIDYLATE SYNTHASE DOMAIN-CONTAINING PROTEIN 1"/>
    <property type="match status" value="1"/>
</dbReference>
<dbReference type="SUPFAM" id="SSF55120">
    <property type="entry name" value="Pseudouridine synthase"/>
    <property type="match status" value="1"/>
</dbReference>
<evidence type="ECO:0000313" key="4">
    <source>
        <dbReference type="EMBL" id="KGE88493.1"/>
    </source>
</evidence>
<dbReference type="RefSeq" id="WP_044218040.1">
    <property type="nucleotide sequence ID" value="NZ_JBKAGJ010000006.1"/>
</dbReference>
<dbReference type="GO" id="GO:0000455">
    <property type="term" value="P:enzyme-directed rRNA pseudouridine synthesis"/>
    <property type="evidence" value="ECO:0007669"/>
    <property type="project" value="TreeGrafter"/>
</dbReference>
<keyword evidence="5" id="KW-1185">Reference proteome</keyword>
<proteinExistence type="inferred from homology"/>
<evidence type="ECO:0000256" key="2">
    <source>
        <dbReference type="PROSITE-ProRule" id="PRU00182"/>
    </source>
</evidence>
<dbReference type="GO" id="GO:0009982">
    <property type="term" value="F:pseudouridine synthase activity"/>
    <property type="evidence" value="ECO:0007669"/>
    <property type="project" value="InterPro"/>
</dbReference>
<gene>
    <name evidence="4" type="ORF">IX84_07325</name>
</gene>
<dbReference type="Pfam" id="PF00849">
    <property type="entry name" value="PseudoU_synth_2"/>
    <property type="match status" value="1"/>
</dbReference>
<dbReference type="PANTHER" id="PTHR21600">
    <property type="entry name" value="MITOCHONDRIAL RNA PSEUDOURIDINE SYNTHASE"/>
    <property type="match status" value="1"/>
</dbReference>
<sequence>MPKRQQKHRVRSITPGTSLTDYCRKAFPLLGSKTAVKKAIADGRLLVNGQPAQLQTVLQKGDQLQLKGAGLPKARKFDQDLPVVWEDDHLVIVNKPGGIATNGDRVQTVENALAGSIPPPPLPDALPRPVAVHRIDLPTKGLVLLAKTKSALMSMSQAFEDNQVKKAYQAVVHGQPPASGTFDAPIDGKTAVTHFQTLRTVPSQVYGHLSLVELQPVTGRTHQLRIHLQQAGHLIVGDKHYAKDKDTILGKGLFLCACRLSFTHPHTGEKVEVRIRPPRRFLKTLDREEGRS</sequence>
<reference evidence="4 5" key="1">
    <citation type="journal article" date="2014" name="Int. J. Syst. Evol. Microbiol.">
        <title>Phaeodactylibacter xiamenensis gen. nov., sp. nov., a member of the family Saprospiraceae isolated from the marine alga Phaeodactylum tricornutum.</title>
        <authorList>
            <person name="Chen Z.Jr."/>
            <person name="Lei X."/>
            <person name="Lai Q."/>
            <person name="Li Y."/>
            <person name="Zhang B."/>
            <person name="Zhang J."/>
            <person name="Zhang H."/>
            <person name="Yang L."/>
            <person name="Zheng W."/>
            <person name="Tian Y."/>
            <person name="Yu Z."/>
            <person name="Xu H.Jr."/>
            <person name="Zheng T."/>
        </authorList>
    </citation>
    <scope>NUCLEOTIDE SEQUENCE [LARGE SCALE GENOMIC DNA]</scope>
    <source>
        <strain evidence="4 5">KD52</strain>
    </source>
</reference>
<dbReference type="AlphaFoldDB" id="A0A098SA14"/>
<dbReference type="Proteomes" id="UP000029736">
    <property type="component" value="Unassembled WGS sequence"/>
</dbReference>
<keyword evidence="2" id="KW-0694">RNA-binding</keyword>
<dbReference type="InterPro" id="IPR050188">
    <property type="entry name" value="RluA_PseudoU_synthase"/>
</dbReference>
<dbReference type="InterPro" id="IPR006145">
    <property type="entry name" value="PsdUridine_synth_RsuA/RluA"/>
</dbReference>
<organism evidence="4 5">
    <name type="scientific">Phaeodactylibacter xiamenensis</name>
    <dbReference type="NCBI Taxonomy" id="1524460"/>
    <lineage>
        <taxon>Bacteria</taxon>
        <taxon>Pseudomonadati</taxon>
        <taxon>Bacteroidota</taxon>
        <taxon>Saprospiria</taxon>
        <taxon>Saprospirales</taxon>
        <taxon>Haliscomenobacteraceae</taxon>
        <taxon>Phaeodactylibacter</taxon>
    </lineage>
</organism>
<comment type="caution">
    <text evidence="4">The sequence shown here is derived from an EMBL/GenBank/DDBJ whole genome shotgun (WGS) entry which is preliminary data.</text>
</comment>
<dbReference type="PROSITE" id="PS50889">
    <property type="entry name" value="S4"/>
    <property type="match status" value="1"/>
</dbReference>
<dbReference type="Gene3D" id="3.30.2350.10">
    <property type="entry name" value="Pseudouridine synthase"/>
    <property type="match status" value="1"/>
</dbReference>
<comment type="similarity">
    <text evidence="1">Belongs to the pseudouridine synthase RluA family.</text>
</comment>
<name>A0A098SA14_9BACT</name>
<accession>A0A098SA14</accession>
<dbReference type="CDD" id="cd02869">
    <property type="entry name" value="PseudoU_synth_RluA_like"/>
    <property type="match status" value="1"/>
</dbReference>